<name>A0A4U0NYB7_9SPHI</name>
<dbReference type="AlphaFoldDB" id="A0A4U0NYB7"/>
<evidence type="ECO:0000313" key="1">
    <source>
        <dbReference type="EMBL" id="TJZ59847.1"/>
    </source>
</evidence>
<organism evidence="1 2">
    <name type="scientific">Sphingobacterium olei</name>
    <dbReference type="NCBI Taxonomy" id="2571155"/>
    <lineage>
        <taxon>Bacteria</taxon>
        <taxon>Pseudomonadati</taxon>
        <taxon>Bacteroidota</taxon>
        <taxon>Sphingobacteriia</taxon>
        <taxon>Sphingobacteriales</taxon>
        <taxon>Sphingobacteriaceae</taxon>
        <taxon>Sphingobacterium</taxon>
    </lineage>
</organism>
<accession>A0A4U0NYB7</accession>
<evidence type="ECO:0000313" key="2">
    <source>
        <dbReference type="Proteomes" id="UP000306808"/>
    </source>
</evidence>
<sequence length="247" mass="26733">MKRHFFGLITGIFMIVGVPVYGQIGHGTSDPSKASVMEMLSPSKGLLTPRVALTSLDSFDPIQGELATNASKVNSLLIYNTATAGTAPNNVTPGYYYWTTANQRWNRLINDADITALELKAALPKFFYMPSIIIPTAAAHIPTEYNSSMTFDDGTKIGSINLHALYSSQFNGISGSSVRSPGAGTGTLPIIPANELNYYITWYDNTLFDNVQLTNAGTLTYHVSASTPDEGSFMNIVFEVRETPSSP</sequence>
<dbReference type="OrthoDB" id="9808953at2"/>
<dbReference type="RefSeq" id="WP_136901789.1">
    <property type="nucleotide sequence ID" value="NZ_SUME01000005.1"/>
</dbReference>
<gene>
    <name evidence="1" type="ORF">FAZ15_13195</name>
</gene>
<protein>
    <submittedName>
        <fullName evidence="1">Uncharacterized protein</fullName>
    </submittedName>
</protein>
<proteinExistence type="predicted"/>
<reference evidence="1 2" key="1">
    <citation type="submission" date="2019-04" db="EMBL/GenBank/DDBJ databases">
        <title>Sphingobacterium olei sp. nov., isolated from oil-contaminated soil.</title>
        <authorList>
            <person name="Liu B."/>
        </authorList>
    </citation>
    <scope>NUCLEOTIDE SEQUENCE [LARGE SCALE GENOMIC DNA]</scope>
    <source>
        <strain evidence="1 2">HAL-9</strain>
    </source>
</reference>
<comment type="caution">
    <text evidence="1">The sequence shown here is derived from an EMBL/GenBank/DDBJ whole genome shotgun (WGS) entry which is preliminary data.</text>
</comment>
<keyword evidence="2" id="KW-1185">Reference proteome</keyword>
<dbReference type="Proteomes" id="UP000306808">
    <property type="component" value="Unassembled WGS sequence"/>
</dbReference>
<dbReference type="EMBL" id="SUME01000005">
    <property type="protein sequence ID" value="TJZ59847.1"/>
    <property type="molecule type" value="Genomic_DNA"/>
</dbReference>